<evidence type="ECO:0000259" key="3">
    <source>
        <dbReference type="PROSITE" id="PS50181"/>
    </source>
</evidence>
<dbReference type="InterPro" id="IPR036047">
    <property type="entry name" value="F-box-like_dom_sf"/>
</dbReference>
<dbReference type="PANTHER" id="PTHR22990:SF20">
    <property type="entry name" value="F-BOX ONLY PROTEIN 11"/>
    <property type="match status" value="1"/>
</dbReference>
<organism evidence="4">
    <name type="scientific">Octopus bimaculoides</name>
    <name type="common">California two-spotted octopus</name>
    <dbReference type="NCBI Taxonomy" id="37653"/>
    <lineage>
        <taxon>Eukaryota</taxon>
        <taxon>Metazoa</taxon>
        <taxon>Spiralia</taxon>
        <taxon>Lophotrochozoa</taxon>
        <taxon>Mollusca</taxon>
        <taxon>Cephalopoda</taxon>
        <taxon>Coleoidea</taxon>
        <taxon>Octopodiformes</taxon>
        <taxon>Octopoda</taxon>
        <taxon>Incirrata</taxon>
        <taxon>Octopodidae</taxon>
        <taxon>Octopus</taxon>
    </lineage>
</organism>
<sequence length="95" mass="11465">MLKIFSFLLEFDLCRAAQVSKRFRTISNDSELWRVLYKDVFEYDKPLMNPDSKTFNFVSPEEQKNQNSWKESFCHIMEFTFVPDIRIFIIRKGNV</sequence>
<dbReference type="AlphaFoldDB" id="A0A0L8HIR2"/>
<feature type="chain" id="PRO_5005583772" description="F-box domain-containing protein" evidence="2">
    <location>
        <begin position="17"/>
        <end position="95"/>
    </location>
</feature>
<evidence type="ECO:0000256" key="1">
    <source>
        <dbReference type="ARBA" id="ARBA00022737"/>
    </source>
</evidence>
<feature type="signal peptide" evidence="2">
    <location>
        <begin position="1"/>
        <end position="16"/>
    </location>
</feature>
<dbReference type="InterPro" id="IPR051550">
    <property type="entry name" value="SCF-Subunits/Alg-Epimerases"/>
</dbReference>
<dbReference type="PROSITE" id="PS50181">
    <property type="entry name" value="FBOX"/>
    <property type="match status" value="1"/>
</dbReference>
<name>A0A0L8HIR2_OCTBM</name>
<evidence type="ECO:0000256" key="2">
    <source>
        <dbReference type="SAM" id="SignalP"/>
    </source>
</evidence>
<dbReference type="Pfam" id="PF12937">
    <property type="entry name" value="F-box-like"/>
    <property type="match status" value="1"/>
</dbReference>
<protein>
    <recommendedName>
        <fullName evidence="3">F-box domain-containing protein</fullName>
    </recommendedName>
</protein>
<dbReference type="STRING" id="37653.A0A0L8HIR2"/>
<dbReference type="GO" id="GO:0006511">
    <property type="term" value="P:ubiquitin-dependent protein catabolic process"/>
    <property type="evidence" value="ECO:0007669"/>
    <property type="project" value="TreeGrafter"/>
</dbReference>
<proteinExistence type="predicted"/>
<dbReference type="InterPro" id="IPR001810">
    <property type="entry name" value="F-box_dom"/>
</dbReference>
<feature type="domain" description="F-box" evidence="3">
    <location>
        <begin position="1"/>
        <end position="36"/>
    </location>
</feature>
<dbReference type="GO" id="GO:0042981">
    <property type="term" value="P:regulation of apoptotic process"/>
    <property type="evidence" value="ECO:0007669"/>
    <property type="project" value="TreeGrafter"/>
</dbReference>
<dbReference type="PANTHER" id="PTHR22990">
    <property type="entry name" value="F-BOX ONLY PROTEIN"/>
    <property type="match status" value="1"/>
</dbReference>
<dbReference type="OrthoDB" id="427974at2759"/>
<keyword evidence="1" id="KW-0677">Repeat</keyword>
<dbReference type="Gene3D" id="1.20.1280.50">
    <property type="match status" value="1"/>
</dbReference>
<accession>A0A0L8HIR2</accession>
<dbReference type="SUPFAM" id="SSF81383">
    <property type="entry name" value="F-box domain"/>
    <property type="match status" value="1"/>
</dbReference>
<evidence type="ECO:0000313" key="4">
    <source>
        <dbReference type="EMBL" id="KOF89019.1"/>
    </source>
</evidence>
<reference evidence="4" key="1">
    <citation type="submission" date="2015-07" db="EMBL/GenBank/DDBJ databases">
        <title>MeaNS - Measles Nucleotide Surveillance Program.</title>
        <authorList>
            <person name="Tran T."/>
            <person name="Druce J."/>
        </authorList>
    </citation>
    <scope>NUCLEOTIDE SEQUENCE</scope>
    <source>
        <strain evidence="4">UCB-OBI-ISO-001</strain>
        <tissue evidence="4">Gonad</tissue>
    </source>
</reference>
<gene>
    <name evidence="4" type="ORF">OCBIM_22013793mg</name>
</gene>
<keyword evidence="2" id="KW-0732">Signal</keyword>
<dbReference type="EMBL" id="KQ418061">
    <property type="protein sequence ID" value="KOF89019.1"/>
    <property type="molecule type" value="Genomic_DNA"/>
</dbReference>